<protein>
    <recommendedName>
        <fullName evidence="3">DUF659 domain-containing protein</fullName>
    </recommendedName>
</protein>
<evidence type="ECO:0000313" key="2">
    <source>
        <dbReference type="Proteomes" id="UP000265140"/>
    </source>
</evidence>
<dbReference type="InterPro" id="IPR012337">
    <property type="entry name" value="RNaseH-like_sf"/>
</dbReference>
<evidence type="ECO:0008006" key="3">
    <source>
        <dbReference type="Google" id="ProtNLM"/>
    </source>
</evidence>
<dbReference type="Ensembl" id="ENSELUT00000046861.2">
    <property type="protein sequence ID" value="ENSELUP00000052344.1"/>
    <property type="gene ID" value="ENSELUG00000032258.2"/>
</dbReference>
<dbReference type="Gene3D" id="1.10.10.1070">
    <property type="entry name" value="Zinc finger, BED domain-containing"/>
    <property type="match status" value="1"/>
</dbReference>
<sequence length="372" mass="41859">MFSQRLGQNSAQANNITATIAKFICQDMQPYSVVENPGFREMIQTLEPRYTIPSRPHFSEKVIPALYESTKNDVKLSLSQAERVAITTDGWTSCSNQGYVTITSHHIDLEWKMKTFVLQTRVLSEAHTGKNIGALLREACMEWKISDKNPAIVTDNARNMIVAGAEAHFSPHITCFAHTLNLAWQKGLGVDRASRLLGKVQIFFGYFHRSPIACHVLQEKQTLMDLPKHKLIQDIITRWNSSFEMLESFLEQQPAMMATLMSKDLRKGVTDVGTLSESDIANMDDIVQLMGPVKMATTVMCEEDQPTLSVIAPLQAKLLKHLQPCEDDSTLVAEIKRVMADDLSTRYRGTQDALNIASALDPRFKELPYLEK</sequence>
<dbReference type="Proteomes" id="UP000265140">
    <property type="component" value="Chromosome 15"/>
</dbReference>
<dbReference type="PANTHER" id="PTHR46481:SF4">
    <property type="entry name" value="ZINC FINGER BED DOMAIN-CONTAINING PROTEIN 4"/>
    <property type="match status" value="1"/>
</dbReference>
<dbReference type="InterPro" id="IPR052035">
    <property type="entry name" value="ZnF_BED_domain_contain"/>
</dbReference>
<dbReference type="SUPFAM" id="SSF53098">
    <property type="entry name" value="Ribonuclease H-like"/>
    <property type="match status" value="1"/>
</dbReference>
<organism evidence="1 2">
    <name type="scientific">Esox lucius</name>
    <name type="common">Northern pike</name>
    <dbReference type="NCBI Taxonomy" id="8010"/>
    <lineage>
        <taxon>Eukaryota</taxon>
        <taxon>Metazoa</taxon>
        <taxon>Chordata</taxon>
        <taxon>Craniata</taxon>
        <taxon>Vertebrata</taxon>
        <taxon>Euteleostomi</taxon>
        <taxon>Actinopterygii</taxon>
        <taxon>Neopterygii</taxon>
        <taxon>Teleostei</taxon>
        <taxon>Protacanthopterygii</taxon>
        <taxon>Esociformes</taxon>
        <taxon>Esocidae</taxon>
        <taxon>Esox</taxon>
    </lineage>
</organism>
<evidence type="ECO:0000313" key="1">
    <source>
        <dbReference type="Ensembl" id="ENSELUP00000052344.1"/>
    </source>
</evidence>
<dbReference type="OMA" id="CHYIGDD"/>
<accession>A0A6Q2XEE0</accession>
<reference evidence="1" key="2">
    <citation type="submission" date="2020-02" db="EMBL/GenBank/DDBJ databases">
        <title>Esox lucius (northern pike) genome, fEsoLuc1, primary haplotype.</title>
        <authorList>
            <person name="Myers G."/>
            <person name="Karagic N."/>
            <person name="Meyer A."/>
            <person name="Pippel M."/>
            <person name="Reichard M."/>
            <person name="Winkler S."/>
            <person name="Tracey A."/>
            <person name="Sims Y."/>
            <person name="Howe K."/>
            <person name="Rhie A."/>
            <person name="Formenti G."/>
            <person name="Durbin R."/>
            <person name="Fedrigo O."/>
            <person name="Jarvis E.D."/>
        </authorList>
    </citation>
    <scope>NUCLEOTIDE SEQUENCE [LARGE SCALE GENOMIC DNA]</scope>
</reference>
<dbReference type="SUPFAM" id="SSF140996">
    <property type="entry name" value="Hermes dimerisation domain"/>
    <property type="match status" value="1"/>
</dbReference>
<dbReference type="PANTHER" id="PTHR46481">
    <property type="entry name" value="ZINC FINGER BED DOMAIN-CONTAINING PROTEIN 4"/>
    <property type="match status" value="1"/>
</dbReference>
<dbReference type="AlphaFoldDB" id="A0A6Q2XEE0"/>
<proteinExistence type="predicted"/>
<keyword evidence="2" id="KW-1185">Reference proteome</keyword>
<dbReference type="Bgee" id="ENSELUG00000032258">
    <property type="expression patterns" value="Expressed in head kidney and 4 other cell types or tissues"/>
</dbReference>
<dbReference type="InParanoid" id="A0A6Q2XEE0"/>
<reference evidence="1" key="3">
    <citation type="submission" date="2025-08" db="UniProtKB">
        <authorList>
            <consortium name="Ensembl"/>
        </authorList>
    </citation>
    <scope>IDENTIFICATION</scope>
</reference>
<dbReference type="GeneTree" id="ENSGT00940000158431"/>
<reference evidence="2" key="1">
    <citation type="journal article" date="2014" name="PLoS ONE">
        <title>The genome and linkage map of the northern pike (Esox lucius): conserved synteny revealed between the salmonid sister group and the Neoteleostei.</title>
        <authorList>
            <person name="Rondeau E.B."/>
            <person name="Minkley D.R."/>
            <person name="Leong J.S."/>
            <person name="Messmer A.M."/>
            <person name="Jantzen J.R."/>
            <person name="von Schalburg K.R."/>
            <person name="Lemon C."/>
            <person name="Bird N.H."/>
            <person name="Koop B.F."/>
        </authorList>
    </citation>
    <scope>NUCLEOTIDE SEQUENCE</scope>
</reference>
<reference evidence="1" key="4">
    <citation type="submission" date="2025-09" db="UniProtKB">
        <authorList>
            <consortium name="Ensembl"/>
        </authorList>
    </citation>
    <scope>IDENTIFICATION</scope>
</reference>
<name>A0A6Q2XEE0_ESOLU</name>